<gene>
    <name evidence="1" type="ORF">FocTR4_00009333</name>
</gene>
<accession>A0A5C6SU05</accession>
<comment type="caution">
    <text evidence="1">The sequence shown here is derived from an EMBL/GenBank/DDBJ whole genome shotgun (WGS) entry which is preliminary data.</text>
</comment>
<protein>
    <submittedName>
        <fullName evidence="1">Uncharacterized protein</fullName>
    </submittedName>
</protein>
<dbReference type="EMBL" id="VMNF01000009">
    <property type="protein sequence ID" value="TXC01930.1"/>
    <property type="molecule type" value="Genomic_DNA"/>
</dbReference>
<name>A0A5C6SU05_FUSOC</name>
<reference evidence="1 2" key="1">
    <citation type="submission" date="2019-07" db="EMBL/GenBank/DDBJ databases">
        <title>The First High-Quality Draft Genome Sequence of the Causal Agent of the Current Panama Disease Epidemic.</title>
        <authorList>
            <person name="Warmington R.J."/>
            <person name="Kay W."/>
            <person name="Jeffries A."/>
            <person name="Bebber D."/>
            <person name="Moore K."/>
            <person name="Studholme D.J."/>
        </authorList>
    </citation>
    <scope>NUCLEOTIDE SEQUENCE [LARGE SCALE GENOMIC DNA]</scope>
    <source>
        <strain evidence="1 2">TR4</strain>
    </source>
</reference>
<dbReference type="Proteomes" id="UP000321331">
    <property type="component" value="Unassembled WGS sequence"/>
</dbReference>
<evidence type="ECO:0000313" key="2">
    <source>
        <dbReference type="Proteomes" id="UP000321331"/>
    </source>
</evidence>
<evidence type="ECO:0000313" key="1">
    <source>
        <dbReference type="EMBL" id="TXC01930.1"/>
    </source>
</evidence>
<sequence>MSLAGLSCVQSLECHVRYLPTVFIHRLTCLVSIKHVMFNELPNWASSSHHAIHCMMYLIQDFFASQPIPSLQTSPSSKRFPLHDLSGPYRAVYKTAHNRMREFFGL</sequence>
<organism evidence="1 2">
    <name type="scientific">Fusarium oxysporum f. sp. cubense</name>
    <dbReference type="NCBI Taxonomy" id="61366"/>
    <lineage>
        <taxon>Eukaryota</taxon>
        <taxon>Fungi</taxon>
        <taxon>Dikarya</taxon>
        <taxon>Ascomycota</taxon>
        <taxon>Pezizomycotina</taxon>
        <taxon>Sordariomycetes</taxon>
        <taxon>Hypocreomycetidae</taxon>
        <taxon>Hypocreales</taxon>
        <taxon>Nectriaceae</taxon>
        <taxon>Fusarium</taxon>
        <taxon>Fusarium oxysporum species complex</taxon>
    </lineage>
</organism>
<dbReference type="AlphaFoldDB" id="A0A5C6SU05"/>
<proteinExistence type="predicted"/>